<dbReference type="PANTHER" id="PTHR33198:SF20">
    <property type="entry name" value="RETROTRANSPOSON GAG DOMAIN-CONTAINING PROTEIN"/>
    <property type="match status" value="1"/>
</dbReference>
<dbReference type="EMBL" id="KL363205">
    <property type="protein sequence ID" value="KFD54722.1"/>
    <property type="molecule type" value="Genomic_DNA"/>
</dbReference>
<gene>
    <name evidence="2" type="ORF">M513_04422</name>
</gene>
<evidence type="ECO:0008006" key="4">
    <source>
        <dbReference type="Google" id="ProtNLM"/>
    </source>
</evidence>
<accession>A0A085MBX6</accession>
<organism evidence="2 3">
    <name type="scientific">Trichuris suis</name>
    <name type="common">pig whipworm</name>
    <dbReference type="NCBI Taxonomy" id="68888"/>
    <lineage>
        <taxon>Eukaryota</taxon>
        <taxon>Metazoa</taxon>
        <taxon>Ecdysozoa</taxon>
        <taxon>Nematoda</taxon>
        <taxon>Enoplea</taxon>
        <taxon>Dorylaimia</taxon>
        <taxon>Trichinellida</taxon>
        <taxon>Trichuridae</taxon>
        <taxon>Trichuris</taxon>
    </lineage>
</organism>
<protein>
    <recommendedName>
        <fullName evidence="4">CCHC-type domain-containing protein</fullName>
    </recommendedName>
</protein>
<sequence>MVSHGVATLDRQGFEGKGPRSGRSLEGVVRGDNLSAVSPRELCPGVTSPAATVRQRLPPRSFRPANQRTQYRPIRLGGRKRSRTLATGALTTLSLRNTDLYDSEVKALAAFFTPKVNVCVERYRFRKRGREIGETVGFYVTELKDLAATCAFGALDDELVRDQLIESTSYAAIREKLLAVDDLTLEQAISIPRQMETAKKEAPCLHGATDSNDINALKVRNQPPSPARENIPPKPSTHQSPLEECFRCGSTVYLANAAECRARNLQCRYCGKVGRLARMCRSQLDQQVMGKSSSSVEALEVDQVSKRDCLCITIRVFCDDCCFSLDCMLDTGSPSQSFLCRFGKELPFCLSSAAVC</sequence>
<dbReference type="AlphaFoldDB" id="A0A085MBX6"/>
<keyword evidence="3" id="KW-1185">Reference proteome</keyword>
<name>A0A085MBX6_9BILA</name>
<proteinExistence type="predicted"/>
<reference evidence="2 3" key="1">
    <citation type="journal article" date="2014" name="Nat. Genet.">
        <title>Genome and transcriptome of the porcine whipworm Trichuris suis.</title>
        <authorList>
            <person name="Jex A.R."/>
            <person name="Nejsum P."/>
            <person name="Schwarz E.M."/>
            <person name="Hu L."/>
            <person name="Young N.D."/>
            <person name="Hall R.S."/>
            <person name="Korhonen P.K."/>
            <person name="Liao S."/>
            <person name="Thamsborg S."/>
            <person name="Xia J."/>
            <person name="Xu P."/>
            <person name="Wang S."/>
            <person name="Scheerlinck J.P."/>
            <person name="Hofmann A."/>
            <person name="Sternberg P.W."/>
            <person name="Wang J."/>
            <person name="Gasser R.B."/>
        </authorList>
    </citation>
    <scope>NUCLEOTIDE SEQUENCE [LARGE SCALE GENOMIC DNA]</scope>
    <source>
        <strain evidence="2">DCEP-RM93M</strain>
    </source>
</reference>
<dbReference type="PANTHER" id="PTHR33198">
    <property type="entry name" value="ANK_REP_REGION DOMAIN-CONTAINING PROTEIN-RELATED"/>
    <property type="match status" value="1"/>
</dbReference>
<dbReference type="Gene3D" id="4.10.60.10">
    <property type="entry name" value="Zinc finger, CCHC-type"/>
    <property type="match status" value="1"/>
</dbReference>
<evidence type="ECO:0000313" key="2">
    <source>
        <dbReference type="EMBL" id="KFD54722.1"/>
    </source>
</evidence>
<evidence type="ECO:0000313" key="3">
    <source>
        <dbReference type="Proteomes" id="UP000030764"/>
    </source>
</evidence>
<dbReference type="Proteomes" id="UP000030764">
    <property type="component" value="Unassembled WGS sequence"/>
</dbReference>
<feature type="region of interest" description="Disordered" evidence="1">
    <location>
        <begin position="1"/>
        <end position="26"/>
    </location>
</feature>
<feature type="region of interest" description="Disordered" evidence="1">
    <location>
        <begin position="216"/>
        <end position="240"/>
    </location>
</feature>
<evidence type="ECO:0000256" key="1">
    <source>
        <dbReference type="SAM" id="MobiDB-lite"/>
    </source>
</evidence>